<keyword evidence="2" id="KW-1185">Reference proteome</keyword>
<dbReference type="RefSeq" id="WP_141786134.1">
    <property type="nucleotide sequence ID" value="NZ_BAAAIK010000001.1"/>
</dbReference>
<gene>
    <name evidence="1" type="ORF">FB467_3415</name>
</gene>
<proteinExistence type="predicted"/>
<dbReference type="EMBL" id="VFOP01000001">
    <property type="protein sequence ID" value="TQL52236.1"/>
    <property type="molecule type" value="Genomic_DNA"/>
</dbReference>
<evidence type="ECO:0000313" key="1">
    <source>
        <dbReference type="EMBL" id="TQL52236.1"/>
    </source>
</evidence>
<comment type="caution">
    <text evidence="1">The sequence shown here is derived from an EMBL/GenBank/DDBJ whole genome shotgun (WGS) entry which is preliminary data.</text>
</comment>
<organism evidence="1 2">
    <name type="scientific">Ornithinicoccus hortensis</name>
    <dbReference type="NCBI Taxonomy" id="82346"/>
    <lineage>
        <taxon>Bacteria</taxon>
        <taxon>Bacillati</taxon>
        <taxon>Actinomycetota</taxon>
        <taxon>Actinomycetes</taxon>
        <taxon>Micrococcales</taxon>
        <taxon>Intrasporangiaceae</taxon>
        <taxon>Ornithinicoccus</taxon>
    </lineage>
</organism>
<protein>
    <submittedName>
        <fullName evidence="1">Uncharacterized protein</fullName>
    </submittedName>
</protein>
<sequence>MGGGERTAYRVFPEYSADPVWDHEGMVDLDTLPITPALRDLLRAWNAEWEQLVGAAEGRYEIVDEAAHRRWQRAGRGLASRLQSELGGAGVVRYGP</sequence>
<name>A0A542YVX1_9MICO</name>
<evidence type="ECO:0000313" key="2">
    <source>
        <dbReference type="Proteomes" id="UP000319516"/>
    </source>
</evidence>
<reference evidence="1 2" key="1">
    <citation type="submission" date="2019-06" db="EMBL/GenBank/DDBJ databases">
        <title>Sequencing the genomes of 1000 actinobacteria strains.</title>
        <authorList>
            <person name="Klenk H.-P."/>
        </authorList>
    </citation>
    <scope>NUCLEOTIDE SEQUENCE [LARGE SCALE GENOMIC DNA]</scope>
    <source>
        <strain evidence="1 2">DSM 12335</strain>
    </source>
</reference>
<dbReference type="AlphaFoldDB" id="A0A542YVX1"/>
<dbReference type="OrthoDB" id="4871809at2"/>
<accession>A0A542YVX1</accession>
<dbReference type="Proteomes" id="UP000319516">
    <property type="component" value="Unassembled WGS sequence"/>
</dbReference>